<dbReference type="Proteomes" id="UP000259273">
    <property type="component" value="Unassembled WGS sequence"/>
</dbReference>
<evidence type="ECO:0000313" key="3">
    <source>
        <dbReference type="Proteomes" id="UP000259273"/>
    </source>
</evidence>
<dbReference type="PIRSF" id="PIRSF012641">
    <property type="entry name" value="UCP012641"/>
    <property type="match status" value="1"/>
</dbReference>
<gene>
    <name evidence="2" type="ORF">DCP75_04725</name>
</gene>
<sequence length="344" mass="39389">MKRLECSCGSQVFFESRDCVHCGMELGFDPVDLEMHSLSVAADGVLETAEGRRYRLCANGREWDVCNWLCAEEDSHPLCWGCQFNRTVPDLSLPGNIQRWWVLEQGKKRLLYTLRSLGLPLVSGWQDPENGLLLDFIEDGRSREEYAESFVSTGFAGGVITINTLEADDVARVAVREQMNEPYRTVLGHLRHESGHYYWARLARDETIRQGFAELFGDETMDYAGALDRHYREGPSPDWRKYYISAYASVHPMEDWAETWGHYLHIQDALETAAAYGVIREDIASLEVGERIGRWRDLSITLNELNRSVGRGDAYPFVINHFVESKLAFIDTAIRRLQQQPGKR</sequence>
<protein>
    <recommendedName>
        <fullName evidence="1">Zinc-ribbon domain-containing protein</fullName>
    </recommendedName>
</protein>
<evidence type="ECO:0000313" key="2">
    <source>
        <dbReference type="EMBL" id="HAN27016.1"/>
    </source>
</evidence>
<dbReference type="STRING" id="1121937.GCA_000423125_03250"/>
<reference evidence="2 3" key="1">
    <citation type="journal article" date="2018" name="Nat. Biotechnol.">
        <title>A standardized bacterial taxonomy based on genome phylogeny substantially revises the tree of life.</title>
        <authorList>
            <person name="Parks D.H."/>
            <person name="Chuvochina M."/>
            <person name="Waite D.W."/>
            <person name="Rinke C."/>
            <person name="Skarshewski A."/>
            <person name="Chaumeil P.A."/>
            <person name="Hugenholtz P."/>
        </authorList>
    </citation>
    <scope>NUCLEOTIDE SEQUENCE [LARGE SCALE GENOMIC DNA]</scope>
    <source>
        <strain evidence="2">UBA9158</strain>
    </source>
</reference>
<dbReference type="EMBL" id="DMND01000068">
    <property type="protein sequence ID" value="HAN27016.1"/>
    <property type="molecule type" value="Genomic_DNA"/>
</dbReference>
<organism evidence="2 3">
    <name type="scientific">Haliea salexigens</name>
    <dbReference type="NCBI Taxonomy" id="287487"/>
    <lineage>
        <taxon>Bacteria</taxon>
        <taxon>Pseudomonadati</taxon>
        <taxon>Pseudomonadota</taxon>
        <taxon>Gammaproteobacteria</taxon>
        <taxon>Cellvibrionales</taxon>
        <taxon>Halieaceae</taxon>
        <taxon>Haliea</taxon>
    </lineage>
</organism>
<name>A0A3C1KLA9_9GAMM</name>
<dbReference type="Gene3D" id="3.40.390.70">
    <property type="match status" value="1"/>
</dbReference>
<feature type="domain" description="Zinc-ribbon" evidence="1">
    <location>
        <begin position="5"/>
        <end position="92"/>
    </location>
</feature>
<proteinExistence type="predicted"/>
<dbReference type="InterPro" id="IPR031321">
    <property type="entry name" value="UCP012641"/>
</dbReference>
<dbReference type="InterPro" id="IPR011201">
    <property type="entry name" value="Zinc-ribbon_6_bact"/>
</dbReference>
<dbReference type="AlphaFoldDB" id="A0A3C1KLA9"/>
<comment type="caution">
    <text evidence="2">The sequence shown here is derived from an EMBL/GenBank/DDBJ whole genome shotgun (WGS) entry which is preliminary data.</text>
</comment>
<accession>A0A3C1KLA9</accession>
<dbReference type="Pfam" id="PF15887">
    <property type="entry name" value="Peptidase_Mx"/>
    <property type="match status" value="1"/>
</dbReference>
<evidence type="ECO:0000259" key="1">
    <source>
        <dbReference type="Pfam" id="PF10005"/>
    </source>
</evidence>
<dbReference type="Pfam" id="PF10005">
    <property type="entry name" value="Zn_ribbon_DZR_6"/>
    <property type="match status" value="1"/>
</dbReference>